<dbReference type="OrthoDB" id="2570341at2"/>
<dbReference type="EMBL" id="BJUB01000017">
    <property type="protein sequence ID" value="GEK23503.1"/>
    <property type="molecule type" value="Genomic_DNA"/>
</dbReference>
<keyword evidence="2 4" id="KW-0238">DNA-binding</keyword>
<dbReference type="AlphaFoldDB" id="A0A510V9F7"/>
<keyword evidence="1" id="KW-0805">Transcription regulation</keyword>
<dbReference type="PANTHER" id="PTHR30055:SF151">
    <property type="entry name" value="TRANSCRIPTIONAL REGULATORY PROTEIN"/>
    <property type="match status" value="1"/>
</dbReference>
<feature type="domain" description="HTH tetR-type" evidence="5">
    <location>
        <begin position="33"/>
        <end position="93"/>
    </location>
</feature>
<dbReference type="Gene3D" id="1.10.10.60">
    <property type="entry name" value="Homeodomain-like"/>
    <property type="match status" value="1"/>
</dbReference>
<dbReference type="InterPro" id="IPR004111">
    <property type="entry name" value="Repressor_TetR_C"/>
</dbReference>
<dbReference type="Pfam" id="PF00440">
    <property type="entry name" value="TetR_N"/>
    <property type="match status" value="1"/>
</dbReference>
<dbReference type="GO" id="GO:0000976">
    <property type="term" value="F:transcription cis-regulatory region binding"/>
    <property type="evidence" value="ECO:0007669"/>
    <property type="project" value="TreeGrafter"/>
</dbReference>
<evidence type="ECO:0000256" key="3">
    <source>
        <dbReference type="ARBA" id="ARBA00023163"/>
    </source>
</evidence>
<dbReference type="InterPro" id="IPR036271">
    <property type="entry name" value="Tet_transcr_reg_TetR-rel_C_sf"/>
</dbReference>
<dbReference type="InterPro" id="IPR001647">
    <property type="entry name" value="HTH_TetR"/>
</dbReference>
<evidence type="ECO:0000313" key="7">
    <source>
        <dbReference type="Proteomes" id="UP000321118"/>
    </source>
</evidence>
<keyword evidence="3" id="KW-0804">Transcription</keyword>
<evidence type="ECO:0000259" key="5">
    <source>
        <dbReference type="PROSITE" id="PS50977"/>
    </source>
</evidence>
<dbReference type="Gene3D" id="1.10.357.10">
    <property type="entry name" value="Tetracycline Repressor, domain 2"/>
    <property type="match status" value="1"/>
</dbReference>
<comment type="caution">
    <text evidence="6">The sequence shown here is derived from an EMBL/GenBank/DDBJ whole genome shotgun (WGS) entry which is preliminary data.</text>
</comment>
<gene>
    <name evidence="6" type="ORF">CXY01_40230</name>
</gene>
<protein>
    <submittedName>
        <fullName evidence="6">TetR family transcriptional regulator</fullName>
    </submittedName>
</protein>
<dbReference type="Pfam" id="PF02909">
    <property type="entry name" value="TetR_C_1"/>
    <property type="match status" value="1"/>
</dbReference>
<keyword evidence="7" id="KW-1185">Reference proteome</keyword>
<dbReference type="PROSITE" id="PS50977">
    <property type="entry name" value="HTH_TETR_2"/>
    <property type="match status" value="1"/>
</dbReference>
<sequence>MAEITGTGDPARSLSLLWRLVEPAPRGRGAEAGLSVDRVVDAAVALADTEGLGALSMRRLATDLGVGAMTLYTYVPGKAELLDLMVDSVLGEFPSLYSPAADEWRARLEALARASWTQYERHPWLLHVAASGRPPLGPGVLTKYELGLQAVDGTGLDEVAMDAVFTLIEGFVAGTARGVVDQVAAEEATGITETEWWEATAPVLDRVYDPERFPTVTRVGPVAGEAQQAAYDPRRAFEFGLARLLDGIAVLIDDAPSTPITEVLPEKSPWP</sequence>
<dbReference type="RefSeq" id="WP_146931500.1">
    <property type="nucleotide sequence ID" value="NZ_BJUB01000017.1"/>
</dbReference>
<evidence type="ECO:0000256" key="1">
    <source>
        <dbReference type="ARBA" id="ARBA00023015"/>
    </source>
</evidence>
<dbReference type="GO" id="GO:0045892">
    <property type="term" value="P:negative regulation of DNA-templated transcription"/>
    <property type="evidence" value="ECO:0007669"/>
    <property type="project" value="InterPro"/>
</dbReference>
<dbReference type="PANTHER" id="PTHR30055">
    <property type="entry name" value="HTH-TYPE TRANSCRIPTIONAL REGULATOR RUTR"/>
    <property type="match status" value="1"/>
</dbReference>
<evidence type="ECO:0000256" key="2">
    <source>
        <dbReference type="ARBA" id="ARBA00023125"/>
    </source>
</evidence>
<reference evidence="6 7" key="1">
    <citation type="submission" date="2019-07" db="EMBL/GenBank/DDBJ databases">
        <title>Whole genome shotgun sequence of Cellulomonas xylanilytica NBRC 101102.</title>
        <authorList>
            <person name="Hosoyama A."/>
            <person name="Uohara A."/>
            <person name="Ohji S."/>
            <person name="Ichikawa N."/>
        </authorList>
    </citation>
    <scope>NUCLEOTIDE SEQUENCE [LARGE SCALE GENOMIC DNA]</scope>
    <source>
        <strain evidence="6 7">NBRC 101102</strain>
    </source>
</reference>
<evidence type="ECO:0000256" key="4">
    <source>
        <dbReference type="PROSITE-ProRule" id="PRU00335"/>
    </source>
</evidence>
<feature type="DNA-binding region" description="H-T-H motif" evidence="4">
    <location>
        <begin position="56"/>
        <end position="75"/>
    </location>
</feature>
<dbReference type="SUPFAM" id="SSF46689">
    <property type="entry name" value="Homeodomain-like"/>
    <property type="match status" value="1"/>
</dbReference>
<dbReference type="Proteomes" id="UP000321118">
    <property type="component" value="Unassembled WGS sequence"/>
</dbReference>
<accession>A0A510V9F7</accession>
<proteinExistence type="predicted"/>
<dbReference type="InterPro" id="IPR050109">
    <property type="entry name" value="HTH-type_TetR-like_transc_reg"/>
</dbReference>
<dbReference type="SUPFAM" id="SSF48498">
    <property type="entry name" value="Tetracyclin repressor-like, C-terminal domain"/>
    <property type="match status" value="1"/>
</dbReference>
<dbReference type="InterPro" id="IPR009057">
    <property type="entry name" value="Homeodomain-like_sf"/>
</dbReference>
<dbReference type="GO" id="GO:0003700">
    <property type="term" value="F:DNA-binding transcription factor activity"/>
    <property type="evidence" value="ECO:0007669"/>
    <property type="project" value="TreeGrafter"/>
</dbReference>
<organism evidence="6 7">
    <name type="scientific">Cellulomonas xylanilytica</name>
    <dbReference type="NCBI Taxonomy" id="233583"/>
    <lineage>
        <taxon>Bacteria</taxon>
        <taxon>Bacillati</taxon>
        <taxon>Actinomycetota</taxon>
        <taxon>Actinomycetes</taxon>
        <taxon>Micrococcales</taxon>
        <taxon>Cellulomonadaceae</taxon>
        <taxon>Cellulomonas</taxon>
    </lineage>
</organism>
<evidence type="ECO:0000313" key="6">
    <source>
        <dbReference type="EMBL" id="GEK23503.1"/>
    </source>
</evidence>
<name>A0A510V9F7_9CELL</name>